<dbReference type="Proteomes" id="UP000037035">
    <property type="component" value="Unassembled WGS sequence"/>
</dbReference>
<reference evidence="2 3" key="1">
    <citation type="submission" date="2015-08" db="EMBL/GenBank/DDBJ databases">
        <title>Next Generation Sequencing and Analysis of the Genome of Puccinia sorghi L Schw, the Causal Agent of Maize Common Rust.</title>
        <authorList>
            <person name="Rochi L."/>
            <person name="Burguener G."/>
            <person name="Darino M."/>
            <person name="Turjanski A."/>
            <person name="Kreff E."/>
            <person name="Dieguez M.J."/>
            <person name="Sacco F."/>
        </authorList>
    </citation>
    <scope>NUCLEOTIDE SEQUENCE [LARGE SCALE GENOMIC DNA]</scope>
    <source>
        <strain evidence="2 3">RO10H11247</strain>
    </source>
</reference>
<comment type="caution">
    <text evidence="2">The sequence shown here is derived from an EMBL/GenBank/DDBJ whole genome shotgun (WGS) entry which is preliminary data.</text>
</comment>
<proteinExistence type="predicted"/>
<dbReference type="VEuPathDB" id="FungiDB:VP01_4031g1"/>
<dbReference type="EMBL" id="LAVV01009093">
    <property type="protein sequence ID" value="KNZ51238.1"/>
    <property type="molecule type" value="Genomic_DNA"/>
</dbReference>
<evidence type="ECO:0000256" key="1">
    <source>
        <dbReference type="SAM" id="MobiDB-lite"/>
    </source>
</evidence>
<name>A0A0L6URQ9_9BASI</name>
<evidence type="ECO:0000313" key="2">
    <source>
        <dbReference type="EMBL" id="KNZ51238.1"/>
    </source>
</evidence>
<keyword evidence="3" id="KW-1185">Reference proteome</keyword>
<accession>A0A0L6URQ9</accession>
<feature type="region of interest" description="Disordered" evidence="1">
    <location>
        <begin position="1"/>
        <end position="26"/>
    </location>
</feature>
<dbReference type="PANTHER" id="PTHR33069">
    <property type="entry name" value="CHROMOSOME 7, WHOLE GENOME SHOTGUN SEQUENCE-RELATED"/>
    <property type="match status" value="1"/>
</dbReference>
<organism evidence="2 3">
    <name type="scientific">Puccinia sorghi</name>
    <dbReference type="NCBI Taxonomy" id="27349"/>
    <lineage>
        <taxon>Eukaryota</taxon>
        <taxon>Fungi</taxon>
        <taxon>Dikarya</taxon>
        <taxon>Basidiomycota</taxon>
        <taxon>Pucciniomycotina</taxon>
        <taxon>Pucciniomycetes</taxon>
        <taxon>Pucciniales</taxon>
        <taxon>Pucciniaceae</taxon>
        <taxon>Puccinia</taxon>
    </lineage>
</organism>
<dbReference type="AlphaFoldDB" id="A0A0L6URQ9"/>
<gene>
    <name evidence="2" type="ORF">VP01_4031g1</name>
</gene>
<protein>
    <submittedName>
        <fullName evidence="2">Uncharacterized protein</fullName>
    </submittedName>
</protein>
<evidence type="ECO:0000313" key="3">
    <source>
        <dbReference type="Proteomes" id="UP000037035"/>
    </source>
</evidence>
<sequence>MSDNGTNPPELLATPLPDGGPVNPIEPVPEELLSQGAVQLAFRSLSRLWRHFEGPGMSIWTAPVLSSEELNNHKTILEGITTELLPSMQAQLAVLLKSLGLGPYAVDPRPKLVVTYDAFVKIATTLDLIHRSILSLNQYDETDSPPPRGVDETYGVLKKFRCIHLYLRFKDLVSQLCGVFRACARYVQYYESGQLDRDREATIASRSRYLESPPPAPRPHKAIDKIVEGVSRCNESLDVMMGFSTRSDLWLFQVKWGTSISLLSDHLVDITTRLDTISKIQAAISDLADGTPPERGAAHPAEPNADLWLPHDGVSSIYVRQLFYRPIIPILKVLRTFFSQLTDRPTKTKLKLGDYLSTEDMLSLDSCEGAIMECVHKIIFNSTIFPGNLHEQADILEHKARNLTAHLDHFIVTLAFHHVPEDLPPSESIFKSMFYLIQAQFRLAIGRFKDACQELRDRDDELLEVPQA</sequence>
<dbReference type="PANTHER" id="PTHR33069:SF3">
    <property type="entry name" value="DYNEIN HEAVY CHAIN TAIL DOMAIN-CONTAINING PROTEIN"/>
    <property type="match status" value="1"/>
</dbReference>
<dbReference type="OrthoDB" id="2497263at2759"/>